<dbReference type="EMBL" id="KF900444">
    <property type="protein sequence ID" value="AIE95248.1"/>
    <property type="molecule type" value="Genomic_DNA"/>
</dbReference>
<dbReference type="InterPro" id="IPR050407">
    <property type="entry name" value="Geranylgeranyl_reductase"/>
</dbReference>
<accession>A0A075FV61</accession>
<name>A0A075FV61_9ARCH</name>
<dbReference type="InterPro" id="IPR006905">
    <property type="entry name" value="Flavin_halogenase"/>
</dbReference>
<dbReference type="SUPFAM" id="SSF51905">
    <property type="entry name" value="FAD/NAD(P)-binding domain"/>
    <property type="match status" value="1"/>
</dbReference>
<dbReference type="Pfam" id="PF04820">
    <property type="entry name" value="Trp_halogenase"/>
    <property type="match status" value="1"/>
</dbReference>
<protein>
    <submittedName>
        <fullName evidence="1">Dehydrogenase (Flavoprotein)-like protein</fullName>
    </submittedName>
</protein>
<dbReference type="InterPro" id="IPR036188">
    <property type="entry name" value="FAD/NAD-bd_sf"/>
</dbReference>
<dbReference type="PANTHER" id="PTHR42685:SF21">
    <property type="entry name" value="DEHYDROGENASE (FLAVOPROTEIN)-LIKE PROTEIN"/>
    <property type="match status" value="1"/>
</dbReference>
<dbReference type="GO" id="GO:0004497">
    <property type="term" value="F:monooxygenase activity"/>
    <property type="evidence" value="ECO:0007669"/>
    <property type="project" value="InterPro"/>
</dbReference>
<proteinExistence type="predicted"/>
<dbReference type="PANTHER" id="PTHR42685">
    <property type="entry name" value="GERANYLGERANYL DIPHOSPHATE REDUCTASE"/>
    <property type="match status" value="1"/>
</dbReference>
<organism evidence="1">
    <name type="scientific">uncultured marine thaumarchaeote AD1000_60_A11</name>
    <dbReference type="NCBI Taxonomy" id="1455927"/>
    <lineage>
        <taxon>Archaea</taxon>
        <taxon>Nitrososphaerota</taxon>
        <taxon>environmental samples</taxon>
    </lineage>
</organism>
<sequence>MKIAVMGMGVAGSYLVSRLKNDHEVVGFERMDEVKHDSICAWGSIKSTMIDLCKKSGIDFEKYVVHDGKKMHVDMNNQERFQIGLHGLCTYEKLSLIKDFIKDSEVHFGVNKKLEELESEFDIIVDCTGFHRIYLPKLEQDFCLPTYEYKIEYENGVPFDDFYIKPFPHMSGYFWYFPMGKNLAHIGAGDYNKQHVEETNKFFKKYGGKVTKTVGRPIRLATPNMCKPFYKGKVVGVGESIGTVYPLLGEGIIPSMMCADIFVKNLGDNESYEKEVDEYFKIYGKVFNFIRTKLHNKFNILRMMPDLLSIFRYMKKNEERFGMEINMRDLMKVAKA</sequence>
<dbReference type="AlphaFoldDB" id="A0A075FV61"/>
<dbReference type="Gene3D" id="3.50.50.60">
    <property type="entry name" value="FAD/NAD(P)-binding domain"/>
    <property type="match status" value="1"/>
</dbReference>
<evidence type="ECO:0000313" key="1">
    <source>
        <dbReference type="EMBL" id="AIE95248.1"/>
    </source>
</evidence>
<reference evidence="1" key="1">
    <citation type="journal article" date="2014" name="Genome Biol. Evol.">
        <title>Pangenome evidence for extensive interdomain horizontal transfer affecting lineage core and shell genes in uncultured planktonic thaumarchaeota and euryarchaeota.</title>
        <authorList>
            <person name="Deschamps P."/>
            <person name="Zivanovic Y."/>
            <person name="Moreira D."/>
            <person name="Rodriguez-Valera F."/>
            <person name="Lopez-Garcia P."/>
        </authorList>
    </citation>
    <scope>NUCLEOTIDE SEQUENCE</scope>
</reference>